<name>A0A401YMS1_9ACTN</name>
<accession>A0A401YMS1</accession>
<gene>
    <name evidence="1" type="ORF">EHYA_03598</name>
</gene>
<dbReference type="AlphaFoldDB" id="A0A401YMS1"/>
<dbReference type="Proteomes" id="UP000286931">
    <property type="component" value="Unassembled WGS sequence"/>
</dbReference>
<evidence type="ECO:0000313" key="2">
    <source>
        <dbReference type="Proteomes" id="UP000286931"/>
    </source>
</evidence>
<evidence type="ECO:0000313" key="1">
    <source>
        <dbReference type="EMBL" id="GCD95914.1"/>
    </source>
</evidence>
<organism evidence="1 2">
    <name type="scientific">Embleya hyalina</name>
    <dbReference type="NCBI Taxonomy" id="516124"/>
    <lineage>
        <taxon>Bacteria</taxon>
        <taxon>Bacillati</taxon>
        <taxon>Actinomycetota</taxon>
        <taxon>Actinomycetes</taxon>
        <taxon>Kitasatosporales</taxon>
        <taxon>Streptomycetaceae</taxon>
        <taxon>Embleya</taxon>
    </lineage>
</organism>
<dbReference type="EMBL" id="BIFH01000019">
    <property type="protein sequence ID" value="GCD95914.1"/>
    <property type="molecule type" value="Genomic_DNA"/>
</dbReference>
<proteinExistence type="predicted"/>
<protein>
    <submittedName>
        <fullName evidence="1">Uncharacterized protein</fullName>
    </submittedName>
</protein>
<reference evidence="1 2" key="1">
    <citation type="submission" date="2018-12" db="EMBL/GenBank/DDBJ databases">
        <title>Draft genome sequence of Embleya hyalina NBRC 13850T.</title>
        <authorList>
            <person name="Komaki H."/>
            <person name="Hosoyama A."/>
            <person name="Kimura A."/>
            <person name="Ichikawa N."/>
            <person name="Tamura T."/>
        </authorList>
    </citation>
    <scope>NUCLEOTIDE SEQUENCE [LARGE SCALE GENOMIC DNA]</scope>
    <source>
        <strain evidence="1 2">NBRC 13850</strain>
    </source>
</reference>
<sequence length="38" mass="4100">MVSPADMAPSRVIAVGNHGDGNPFIRSYVEIVTAAYRH</sequence>
<comment type="caution">
    <text evidence="1">The sequence shown here is derived from an EMBL/GenBank/DDBJ whole genome shotgun (WGS) entry which is preliminary data.</text>
</comment>
<keyword evidence="2" id="KW-1185">Reference proteome</keyword>